<keyword evidence="5 7" id="KW-1133">Transmembrane helix</keyword>
<evidence type="ECO:0000256" key="3">
    <source>
        <dbReference type="ARBA" id="ARBA00022729"/>
    </source>
</evidence>
<dbReference type="PANTHER" id="PTHR15071">
    <property type="entry name" value="MANNOSE-6-PHOSPHATE RECEPTOR FAMILY MEMBER"/>
    <property type="match status" value="1"/>
</dbReference>
<evidence type="ECO:0000256" key="4">
    <source>
        <dbReference type="ARBA" id="ARBA00022927"/>
    </source>
</evidence>
<dbReference type="Gene3D" id="2.70.130.10">
    <property type="entry name" value="Mannose-6-phosphate receptor binding domain"/>
    <property type="match status" value="1"/>
</dbReference>
<organism evidence="9 10">
    <name type="scientific">Heterotrigona itama</name>
    <dbReference type="NCBI Taxonomy" id="395501"/>
    <lineage>
        <taxon>Eukaryota</taxon>
        <taxon>Metazoa</taxon>
        <taxon>Ecdysozoa</taxon>
        <taxon>Arthropoda</taxon>
        <taxon>Hexapoda</taxon>
        <taxon>Insecta</taxon>
        <taxon>Pterygota</taxon>
        <taxon>Neoptera</taxon>
        <taxon>Endopterygota</taxon>
        <taxon>Hymenoptera</taxon>
        <taxon>Apocrita</taxon>
        <taxon>Aculeata</taxon>
        <taxon>Apoidea</taxon>
        <taxon>Anthophila</taxon>
        <taxon>Apidae</taxon>
        <taxon>Heterotrigona</taxon>
    </lineage>
</organism>
<keyword evidence="2 7" id="KW-0812">Transmembrane</keyword>
<sequence>MVEKNEILLVLGLFLILFCKQSSSECKQLTPCSCMFSNWQGYSLMPLVNSMPLNDTKLNNTTNYTFFFHPCTNMPLSNNKSSNCYTGDGVSLCAMKDNNIFFWGKAEETEISLEMDNSRPPVFTFHRNNITIIIALSCCSLCETRLYVEAIKSESEYHLLLSSLYACKVMMHTNSLSVGSTLLIYFSVAFGVYFIGGALTLKLLRGATGWEMMPNHEFWRSLPSLVK</sequence>
<reference evidence="9" key="1">
    <citation type="submission" date="2020-07" db="EMBL/GenBank/DDBJ databases">
        <authorList>
            <person name="Nazaruddin N."/>
        </authorList>
    </citation>
    <scope>NUCLEOTIDE SEQUENCE</scope>
</reference>
<evidence type="ECO:0000256" key="1">
    <source>
        <dbReference type="ARBA" id="ARBA00004472"/>
    </source>
</evidence>
<dbReference type="GO" id="GO:0000139">
    <property type="term" value="C:Golgi membrane"/>
    <property type="evidence" value="ECO:0007669"/>
    <property type="project" value="UniProtKB-SubCell"/>
</dbReference>
<dbReference type="EMBL" id="CAJDYZ010000019">
    <property type="protein sequence ID" value="CAD1468069.1"/>
    <property type="molecule type" value="Genomic_DNA"/>
</dbReference>
<keyword evidence="6 7" id="KW-0472">Membrane</keyword>
<comment type="subcellular location">
    <subcellularLocation>
        <location evidence="1">Preautophagosomal structure membrane</location>
        <topology evidence="1">Single-pass type I membrane protein</topology>
    </subcellularLocation>
</comment>
<feature type="chain" id="PRO_5028009799" description="Cation-dependent mannose-6-phosphate receptor" evidence="8">
    <location>
        <begin position="25"/>
        <end position="227"/>
    </location>
</feature>
<dbReference type="InterPro" id="IPR018939">
    <property type="entry name" value="Autophagy-rel_prot_27"/>
</dbReference>
<dbReference type="AlphaFoldDB" id="A0A6V7GSQ7"/>
<name>A0A6V7GSQ7_9HYME</name>
<proteinExistence type="predicted"/>
<dbReference type="OrthoDB" id="29460at2759"/>
<evidence type="ECO:0000256" key="8">
    <source>
        <dbReference type="SAM" id="SignalP"/>
    </source>
</evidence>
<keyword evidence="3 8" id="KW-0732">Signal</keyword>
<feature type="signal peptide" evidence="8">
    <location>
        <begin position="1"/>
        <end position="24"/>
    </location>
</feature>
<evidence type="ECO:0000256" key="5">
    <source>
        <dbReference type="ARBA" id="ARBA00022989"/>
    </source>
</evidence>
<evidence type="ECO:0000256" key="6">
    <source>
        <dbReference type="ARBA" id="ARBA00023136"/>
    </source>
</evidence>
<feature type="non-terminal residue" evidence="9">
    <location>
        <position position="1"/>
    </location>
</feature>
<evidence type="ECO:0000256" key="2">
    <source>
        <dbReference type="ARBA" id="ARBA00022692"/>
    </source>
</evidence>
<dbReference type="InterPro" id="IPR009011">
    <property type="entry name" value="Man6P_isomerase_rcpt-bd_dom_sf"/>
</dbReference>
<protein>
    <recommendedName>
        <fullName evidence="11">Cation-dependent mannose-6-phosphate receptor</fullName>
    </recommendedName>
</protein>
<dbReference type="GO" id="GO:0015031">
    <property type="term" value="P:protein transport"/>
    <property type="evidence" value="ECO:0007669"/>
    <property type="project" value="UniProtKB-KW"/>
</dbReference>
<evidence type="ECO:0000313" key="10">
    <source>
        <dbReference type="Proteomes" id="UP000752696"/>
    </source>
</evidence>
<dbReference type="GO" id="GO:0034045">
    <property type="term" value="C:phagophore assembly site membrane"/>
    <property type="evidence" value="ECO:0007669"/>
    <property type="project" value="UniProtKB-SubCell"/>
</dbReference>
<keyword evidence="4" id="KW-0813">Transport</keyword>
<evidence type="ECO:0000256" key="7">
    <source>
        <dbReference type="SAM" id="Phobius"/>
    </source>
</evidence>
<dbReference type="Pfam" id="PF09451">
    <property type="entry name" value="ATG27"/>
    <property type="match status" value="1"/>
</dbReference>
<evidence type="ECO:0000313" key="9">
    <source>
        <dbReference type="EMBL" id="CAD1468069.1"/>
    </source>
</evidence>
<dbReference type="GO" id="GO:0005802">
    <property type="term" value="C:trans-Golgi network"/>
    <property type="evidence" value="ECO:0007669"/>
    <property type="project" value="TreeGrafter"/>
</dbReference>
<keyword evidence="4" id="KW-0653">Protein transport</keyword>
<feature type="transmembrane region" description="Helical" evidence="7">
    <location>
        <begin position="182"/>
        <end position="204"/>
    </location>
</feature>
<dbReference type="PANTHER" id="PTHR15071:SF0">
    <property type="entry name" value="MANNOSE 6-PHOSPHATE RECEPTOR-LIKE PROTEIN 1"/>
    <property type="match status" value="1"/>
</dbReference>
<dbReference type="Proteomes" id="UP000752696">
    <property type="component" value="Unassembled WGS sequence"/>
</dbReference>
<keyword evidence="10" id="KW-1185">Reference proteome</keyword>
<accession>A0A6V7GSQ7</accession>
<evidence type="ECO:0008006" key="11">
    <source>
        <dbReference type="Google" id="ProtNLM"/>
    </source>
</evidence>
<gene>
    <name evidence="9" type="ORF">MHI_LOCUS784</name>
</gene>
<comment type="caution">
    <text evidence="9">The sequence shown here is derived from an EMBL/GenBank/DDBJ whole genome shotgun (WGS) entry which is preliminary data.</text>
</comment>